<gene>
    <name evidence="8" type="ORF">R9X50_00347500</name>
</gene>
<evidence type="ECO:0000256" key="2">
    <source>
        <dbReference type="ARBA" id="ARBA00006175"/>
    </source>
</evidence>
<keyword evidence="6" id="KW-0813">Transport</keyword>
<dbReference type="InterPro" id="IPR000425">
    <property type="entry name" value="MIP"/>
</dbReference>
<dbReference type="Pfam" id="PF00230">
    <property type="entry name" value="MIP"/>
    <property type="match status" value="1"/>
</dbReference>
<dbReference type="EMBL" id="CP138583">
    <property type="protein sequence ID" value="WPH00645.1"/>
    <property type="molecule type" value="Genomic_DNA"/>
</dbReference>
<feature type="transmembrane region" description="Helical" evidence="7">
    <location>
        <begin position="208"/>
        <end position="228"/>
    </location>
</feature>
<feature type="transmembrane region" description="Helical" evidence="7">
    <location>
        <begin position="93"/>
        <end position="113"/>
    </location>
</feature>
<evidence type="ECO:0000313" key="8">
    <source>
        <dbReference type="EMBL" id="WPH00645.1"/>
    </source>
</evidence>
<organism evidence="8 9">
    <name type="scientific">Acrodontium crateriforme</name>
    <dbReference type="NCBI Taxonomy" id="150365"/>
    <lineage>
        <taxon>Eukaryota</taxon>
        <taxon>Fungi</taxon>
        <taxon>Dikarya</taxon>
        <taxon>Ascomycota</taxon>
        <taxon>Pezizomycotina</taxon>
        <taxon>Dothideomycetes</taxon>
        <taxon>Dothideomycetidae</taxon>
        <taxon>Mycosphaerellales</taxon>
        <taxon>Teratosphaeriaceae</taxon>
        <taxon>Acrodontium</taxon>
    </lineage>
</organism>
<evidence type="ECO:0000256" key="5">
    <source>
        <dbReference type="ARBA" id="ARBA00023136"/>
    </source>
</evidence>
<dbReference type="Gene3D" id="1.20.1080.10">
    <property type="entry name" value="Glycerol uptake facilitator protein"/>
    <property type="match status" value="1"/>
</dbReference>
<protein>
    <submittedName>
        <fullName evidence="8">Aquaporin-like protein</fullName>
    </submittedName>
</protein>
<dbReference type="GO" id="GO:0015250">
    <property type="term" value="F:water channel activity"/>
    <property type="evidence" value="ECO:0007669"/>
    <property type="project" value="TreeGrafter"/>
</dbReference>
<comment type="subcellular location">
    <subcellularLocation>
        <location evidence="1">Membrane</location>
        <topology evidence="1">Multi-pass membrane protein</topology>
    </subcellularLocation>
</comment>
<feature type="transmembrane region" description="Helical" evidence="7">
    <location>
        <begin position="63"/>
        <end position="86"/>
    </location>
</feature>
<feature type="transmembrane region" description="Helical" evidence="7">
    <location>
        <begin position="30"/>
        <end position="51"/>
    </location>
</feature>
<keyword evidence="4 7" id="KW-1133">Transmembrane helix</keyword>
<evidence type="ECO:0000313" key="9">
    <source>
        <dbReference type="Proteomes" id="UP001303373"/>
    </source>
</evidence>
<evidence type="ECO:0000256" key="3">
    <source>
        <dbReference type="ARBA" id="ARBA00022692"/>
    </source>
</evidence>
<dbReference type="PANTHER" id="PTHR19139:SF199">
    <property type="entry name" value="MIP17260P"/>
    <property type="match status" value="1"/>
</dbReference>
<evidence type="ECO:0000256" key="4">
    <source>
        <dbReference type="ARBA" id="ARBA00022989"/>
    </source>
</evidence>
<feature type="transmembrane region" description="Helical" evidence="7">
    <location>
        <begin position="159"/>
        <end position="184"/>
    </location>
</feature>
<dbReference type="AlphaFoldDB" id="A0AAQ3R9X4"/>
<reference evidence="8 9" key="1">
    <citation type="submission" date="2023-11" db="EMBL/GenBank/DDBJ databases">
        <title>An acidophilic fungus is an integral part of prey digestion in a carnivorous sundew plant.</title>
        <authorList>
            <person name="Tsai I.J."/>
        </authorList>
    </citation>
    <scope>NUCLEOTIDE SEQUENCE [LARGE SCALE GENOMIC DNA]</scope>
    <source>
        <strain evidence="8">169a</strain>
    </source>
</reference>
<dbReference type="InterPro" id="IPR023271">
    <property type="entry name" value="Aquaporin-like"/>
</dbReference>
<feature type="transmembrane region" description="Helical" evidence="7">
    <location>
        <begin position="133"/>
        <end position="152"/>
    </location>
</feature>
<dbReference type="GO" id="GO:0005886">
    <property type="term" value="C:plasma membrane"/>
    <property type="evidence" value="ECO:0007669"/>
    <property type="project" value="TreeGrafter"/>
</dbReference>
<dbReference type="InterPro" id="IPR034294">
    <property type="entry name" value="Aquaporin_transptr"/>
</dbReference>
<accession>A0AAQ3R9X4</accession>
<proteinExistence type="inferred from homology"/>
<evidence type="ECO:0000256" key="6">
    <source>
        <dbReference type="RuleBase" id="RU000477"/>
    </source>
</evidence>
<sequence>MNTDATTDPERHRRINRLFRHFPKSAKGHVVAVLREFSGTFFFLFFAFAGVQTANVSSNTNTGTTGISGGLFNPAVTSGMALIRAITPARAALLFLAQMLGAILAAYVVQALFTGELNVSTTLSETTINAQGVIIEMLLTAQLVFTIFMLAAEKHVGNFIAPIGIGLSLFISELSVKVPCVFWTGGSLNPARSFAPAVAIAKFSSDQWVYWVGPLAGSVLAVGLYDMIKILEFETTNGEHSAELPSQMDSRP</sequence>
<keyword evidence="5 7" id="KW-0472">Membrane</keyword>
<evidence type="ECO:0000256" key="7">
    <source>
        <dbReference type="SAM" id="Phobius"/>
    </source>
</evidence>
<keyword evidence="9" id="KW-1185">Reference proteome</keyword>
<evidence type="ECO:0000256" key="1">
    <source>
        <dbReference type="ARBA" id="ARBA00004141"/>
    </source>
</evidence>
<name>A0AAQ3R9X4_9PEZI</name>
<dbReference type="Proteomes" id="UP001303373">
    <property type="component" value="Chromosome 4"/>
</dbReference>
<dbReference type="PANTHER" id="PTHR19139">
    <property type="entry name" value="AQUAPORIN TRANSPORTER"/>
    <property type="match status" value="1"/>
</dbReference>
<comment type="similarity">
    <text evidence="2 6">Belongs to the MIP/aquaporin (TC 1.A.8) family.</text>
</comment>
<dbReference type="SUPFAM" id="SSF81338">
    <property type="entry name" value="Aquaporin-like"/>
    <property type="match status" value="1"/>
</dbReference>
<dbReference type="PRINTS" id="PR00783">
    <property type="entry name" value="MINTRINSICP"/>
</dbReference>
<keyword evidence="3 6" id="KW-0812">Transmembrane</keyword>